<reference evidence="1 2" key="1">
    <citation type="submission" date="2016-07" db="EMBL/GenBank/DDBJ databases">
        <title>Pervasive Adenine N6-methylation of Active Genes in Fungi.</title>
        <authorList>
            <consortium name="DOE Joint Genome Institute"/>
            <person name="Mondo S.J."/>
            <person name="Dannebaum R.O."/>
            <person name="Kuo R.C."/>
            <person name="Labutti K."/>
            <person name="Haridas S."/>
            <person name="Kuo A."/>
            <person name="Salamov A."/>
            <person name="Ahrendt S.R."/>
            <person name="Lipzen A."/>
            <person name="Sullivan W."/>
            <person name="Andreopoulos W.B."/>
            <person name="Clum A."/>
            <person name="Lindquist E."/>
            <person name="Daum C."/>
            <person name="Ramamoorthy G.K."/>
            <person name="Gryganskyi A."/>
            <person name="Culley D."/>
            <person name="Magnuson J.K."/>
            <person name="James T.Y."/>
            <person name="O'Malley M.A."/>
            <person name="Stajich J.E."/>
            <person name="Spatafora J.W."/>
            <person name="Visel A."/>
            <person name="Grigoriev I.V."/>
        </authorList>
    </citation>
    <scope>NUCLEOTIDE SEQUENCE [LARGE SCALE GENOMIC DNA]</scope>
    <source>
        <strain evidence="1 2">JEL800</strain>
    </source>
</reference>
<gene>
    <name evidence="1" type="ORF">BCR33DRAFT_785032</name>
</gene>
<dbReference type="EMBL" id="MCGO01000022">
    <property type="protein sequence ID" value="ORY44335.1"/>
    <property type="molecule type" value="Genomic_DNA"/>
</dbReference>
<dbReference type="OrthoDB" id="2155368at2759"/>
<keyword evidence="2" id="KW-1185">Reference proteome</keyword>
<dbReference type="Proteomes" id="UP000193642">
    <property type="component" value="Unassembled WGS sequence"/>
</dbReference>
<sequence length="140" mass="14969">MIMVATTYASLTILKDASQVLGSMSAATAFDLLHETGILLEGNLGFQHFIDTLKISVMVVSLILPAVVKFADGSKPSDEDFKRMSLNALNELEEAGKHNSSGRPMSFEGMAPSKSLGSLGRVSVATSVQVKKLLLLESRL</sequence>
<protein>
    <submittedName>
        <fullName evidence="1">Uncharacterized protein</fullName>
    </submittedName>
</protein>
<dbReference type="AlphaFoldDB" id="A0A1Y2CDE7"/>
<evidence type="ECO:0000313" key="2">
    <source>
        <dbReference type="Proteomes" id="UP000193642"/>
    </source>
</evidence>
<proteinExistence type="predicted"/>
<organism evidence="1 2">
    <name type="scientific">Rhizoclosmatium globosum</name>
    <dbReference type="NCBI Taxonomy" id="329046"/>
    <lineage>
        <taxon>Eukaryota</taxon>
        <taxon>Fungi</taxon>
        <taxon>Fungi incertae sedis</taxon>
        <taxon>Chytridiomycota</taxon>
        <taxon>Chytridiomycota incertae sedis</taxon>
        <taxon>Chytridiomycetes</taxon>
        <taxon>Chytridiales</taxon>
        <taxon>Chytriomycetaceae</taxon>
        <taxon>Rhizoclosmatium</taxon>
    </lineage>
</organism>
<comment type="caution">
    <text evidence="1">The sequence shown here is derived from an EMBL/GenBank/DDBJ whole genome shotgun (WGS) entry which is preliminary data.</text>
</comment>
<name>A0A1Y2CDE7_9FUNG</name>
<accession>A0A1Y2CDE7</accession>
<evidence type="ECO:0000313" key="1">
    <source>
        <dbReference type="EMBL" id="ORY44335.1"/>
    </source>
</evidence>